<dbReference type="AlphaFoldDB" id="A0A0E4H3P5"/>
<protein>
    <submittedName>
        <fullName evidence="5">MarR family transcriptional regulator</fullName>
    </submittedName>
</protein>
<keyword evidence="2" id="KW-0238">DNA-binding</keyword>
<evidence type="ECO:0000256" key="1">
    <source>
        <dbReference type="ARBA" id="ARBA00023015"/>
    </source>
</evidence>
<evidence type="ECO:0000256" key="3">
    <source>
        <dbReference type="ARBA" id="ARBA00023163"/>
    </source>
</evidence>
<dbReference type="GO" id="GO:0003677">
    <property type="term" value="F:DNA binding"/>
    <property type="evidence" value="ECO:0007669"/>
    <property type="project" value="UniProtKB-KW"/>
</dbReference>
<dbReference type="Gene3D" id="1.10.10.10">
    <property type="entry name" value="Winged helix-like DNA-binding domain superfamily/Winged helix DNA-binding domain"/>
    <property type="match status" value="1"/>
</dbReference>
<dbReference type="PANTHER" id="PTHR33204">
    <property type="entry name" value="TRANSCRIPTIONAL REGULATOR, MARR FAMILY"/>
    <property type="match status" value="1"/>
</dbReference>
<keyword evidence="1" id="KW-0805">Transcription regulation</keyword>
<evidence type="ECO:0000313" key="6">
    <source>
        <dbReference type="Proteomes" id="UP000198604"/>
    </source>
</evidence>
<evidence type="ECO:0000259" key="4">
    <source>
        <dbReference type="PROSITE" id="PS51118"/>
    </source>
</evidence>
<gene>
    <name evidence="5" type="ORF">BN1356_00968</name>
</gene>
<sequence>MSKNLTTCAFTTTANFIGGKYKLKILYVLMGKTRRFGDLQEKLSNVSAKVLSQKLKELEEDGFISKTIYPVVPPKTDYNLTERGQSLAPVILALYEWGTSYFKEIGQEERCDMTEVGRLSNIVEKIK</sequence>
<keyword evidence="3" id="KW-0804">Transcription</keyword>
<dbReference type="InterPro" id="IPR036388">
    <property type="entry name" value="WH-like_DNA-bd_sf"/>
</dbReference>
<dbReference type="Proteomes" id="UP000198604">
    <property type="component" value="Unassembled WGS sequence"/>
</dbReference>
<dbReference type="OrthoDB" id="9791143at2"/>
<feature type="domain" description="HTH hxlR-type" evidence="4">
    <location>
        <begin position="8"/>
        <end position="106"/>
    </location>
</feature>
<evidence type="ECO:0000313" key="5">
    <source>
        <dbReference type="EMBL" id="CQR24624.1"/>
    </source>
</evidence>
<dbReference type="RefSeq" id="WP_093650252.1">
    <property type="nucleotide sequence ID" value="NZ_CTEN01000002.1"/>
</dbReference>
<organism evidence="5 6">
    <name type="scientific">Streptococcus varani</name>
    <dbReference type="NCBI Taxonomy" id="1608583"/>
    <lineage>
        <taxon>Bacteria</taxon>
        <taxon>Bacillati</taxon>
        <taxon>Bacillota</taxon>
        <taxon>Bacilli</taxon>
        <taxon>Lactobacillales</taxon>
        <taxon>Streptococcaceae</taxon>
        <taxon>Streptococcus</taxon>
    </lineage>
</organism>
<dbReference type="InterPro" id="IPR002577">
    <property type="entry name" value="HTH_HxlR"/>
</dbReference>
<proteinExistence type="predicted"/>
<reference evidence="6" key="1">
    <citation type="submission" date="2015-03" db="EMBL/GenBank/DDBJ databases">
        <authorList>
            <person name="Urmite Genomes"/>
        </authorList>
    </citation>
    <scope>NUCLEOTIDE SEQUENCE [LARGE SCALE GENOMIC DNA]</scope>
    <source>
        <strain evidence="6">FF10</strain>
    </source>
</reference>
<name>A0A0E4H3P5_9STRE</name>
<dbReference type="Pfam" id="PF01638">
    <property type="entry name" value="HxlR"/>
    <property type="match status" value="1"/>
</dbReference>
<evidence type="ECO:0000256" key="2">
    <source>
        <dbReference type="ARBA" id="ARBA00023125"/>
    </source>
</evidence>
<keyword evidence="6" id="KW-1185">Reference proteome</keyword>
<accession>A0A0E4H3P5</accession>
<dbReference type="SUPFAM" id="SSF46785">
    <property type="entry name" value="Winged helix' DNA-binding domain"/>
    <property type="match status" value="1"/>
</dbReference>
<dbReference type="PROSITE" id="PS51118">
    <property type="entry name" value="HTH_HXLR"/>
    <property type="match status" value="1"/>
</dbReference>
<dbReference type="InterPro" id="IPR036390">
    <property type="entry name" value="WH_DNA-bd_sf"/>
</dbReference>
<dbReference type="PANTHER" id="PTHR33204:SF29">
    <property type="entry name" value="TRANSCRIPTIONAL REGULATOR"/>
    <property type="match status" value="1"/>
</dbReference>
<dbReference type="EMBL" id="CTEN01000002">
    <property type="protein sequence ID" value="CQR24624.1"/>
    <property type="molecule type" value="Genomic_DNA"/>
</dbReference>